<organism evidence="1 2">
    <name type="scientific">Streptomyces macrosporus</name>
    <dbReference type="NCBI Taxonomy" id="44032"/>
    <lineage>
        <taxon>Bacteria</taxon>
        <taxon>Bacillati</taxon>
        <taxon>Actinomycetota</taxon>
        <taxon>Actinomycetes</taxon>
        <taxon>Kitasatosporales</taxon>
        <taxon>Streptomycetaceae</taxon>
        <taxon>Streptomyces</taxon>
    </lineage>
</organism>
<name>A0ABP5WDJ6_9ACTN</name>
<protein>
    <submittedName>
        <fullName evidence="1">Uncharacterized protein</fullName>
    </submittedName>
</protein>
<keyword evidence="2" id="KW-1185">Reference proteome</keyword>
<evidence type="ECO:0000313" key="2">
    <source>
        <dbReference type="Proteomes" id="UP001501638"/>
    </source>
</evidence>
<dbReference type="RefSeq" id="WP_344320127.1">
    <property type="nucleotide sequence ID" value="NZ_BAAASZ010000003.1"/>
</dbReference>
<reference evidence="2" key="1">
    <citation type="journal article" date="2019" name="Int. J. Syst. Evol. Microbiol.">
        <title>The Global Catalogue of Microorganisms (GCM) 10K type strain sequencing project: providing services to taxonomists for standard genome sequencing and annotation.</title>
        <authorList>
            <consortium name="The Broad Institute Genomics Platform"/>
            <consortium name="The Broad Institute Genome Sequencing Center for Infectious Disease"/>
            <person name="Wu L."/>
            <person name="Ma J."/>
        </authorList>
    </citation>
    <scope>NUCLEOTIDE SEQUENCE [LARGE SCALE GENOMIC DNA]</scope>
    <source>
        <strain evidence="2">JCM 6305</strain>
    </source>
</reference>
<evidence type="ECO:0000313" key="1">
    <source>
        <dbReference type="EMBL" id="GAA2423946.1"/>
    </source>
</evidence>
<gene>
    <name evidence="1" type="ORF">GCM10010405_02850</name>
</gene>
<proteinExistence type="predicted"/>
<comment type="caution">
    <text evidence="1">The sequence shown here is derived from an EMBL/GenBank/DDBJ whole genome shotgun (WGS) entry which is preliminary data.</text>
</comment>
<sequence length="188" mass="20597">MSDLDFYAHVATSCDVLGIGIGSGPDAWEATVGPDYLDDPGQGLLRRDYGLVELSFSDADGPMTCFGISVQVHRLVHGHCVPPSLVREYGEFTPRVRFEEVRSVILSLGCTVEPDDLSGDVHRYRVPESGARVFVIDDPDPYGDDGHGVDDPEAHQAGDIWALSVSPAWWGRYRGQILPSAKARSRRE</sequence>
<dbReference type="EMBL" id="BAAASZ010000003">
    <property type="protein sequence ID" value="GAA2423946.1"/>
    <property type="molecule type" value="Genomic_DNA"/>
</dbReference>
<accession>A0ABP5WDJ6</accession>
<dbReference type="Proteomes" id="UP001501638">
    <property type="component" value="Unassembled WGS sequence"/>
</dbReference>